<proteinExistence type="predicted"/>
<dbReference type="PANTHER" id="PTHR19288">
    <property type="entry name" value="4-NITROPHENYLPHOSPHATASE-RELATED"/>
    <property type="match status" value="1"/>
</dbReference>
<reference evidence="1 2" key="1">
    <citation type="journal article" date="2018" name="Syst. Appl. Microbiol.">
        <title>Characterization and high-quality draft genome sequence of Herbivorax saccincola A7, an anaerobic, alkaliphilic, thermophilic, cellulolytic, and xylanolytic bacterium.</title>
        <authorList>
            <person name="Aikawa S."/>
            <person name="Baramee S."/>
            <person name="Sermsathanaswadi J."/>
            <person name="Thianheng P."/>
            <person name="Tachaapaikoon C."/>
            <person name="Shikata A."/>
            <person name="Waeonukul R."/>
            <person name="Pason P."/>
            <person name="Ratanakhanokchai K."/>
            <person name="Kosugi A."/>
        </authorList>
    </citation>
    <scope>NUCLEOTIDE SEQUENCE [LARGE SCALE GENOMIC DNA]</scope>
    <source>
        <strain evidence="1 2">A7</strain>
    </source>
</reference>
<dbReference type="SUPFAM" id="SSF56784">
    <property type="entry name" value="HAD-like"/>
    <property type="match status" value="1"/>
</dbReference>
<dbReference type="InterPro" id="IPR023214">
    <property type="entry name" value="HAD_sf"/>
</dbReference>
<dbReference type="InterPro" id="IPR010021">
    <property type="entry name" value="PGPP1/Gep4"/>
</dbReference>
<dbReference type="CDD" id="cd16416">
    <property type="entry name" value="HAD_BsYqeG-like"/>
    <property type="match status" value="1"/>
</dbReference>
<accession>A0A2S8RC88</accession>
<dbReference type="GO" id="GO:0008962">
    <property type="term" value="F:phosphatidylglycerophosphatase activity"/>
    <property type="evidence" value="ECO:0007669"/>
    <property type="project" value="InterPro"/>
</dbReference>
<dbReference type="Gene3D" id="3.40.50.1000">
    <property type="entry name" value="HAD superfamily/HAD-like"/>
    <property type="match status" value="1"/>
</dbReference>
<dbReference type="OrthoDB" id="9787572at2"/>
<sequence>MDKKNYKSFKIEILEGKMIKKFYPDLIADNVKKIDLNYLLENNIKGLILDIDNTLVPDYVEEAGDDIIKWVDKVKKMGFKVCIVSNATQKRVLKFNEKLGVDAISRASKPGKKSFLRAIKIMGIKAEETAVIGDQIFTDIYGGNKLNMFTILVKPIATKEFILVRIKRLAEKFVLAKHAKSNQKRT</sequence>
<comment type="caution">
    <text evidence="1">The sequence shown here is derived from an EMBL/GenBank/DDBJ whole genome shotgun (WGS) entry which is preliminary data.</text>
</comment>
<dbReference type="GO" id="GO:0005737">
    <property type="term" value="C:cytoplasm"/>
    <property type="evidence" value="ECO:0007669"/>
    <property type="project" value="TreeGrafter"/>
</dbReference>
<evidence type="ECO:0000313" key="1">
    <source>
        <dbReference type="EMBL" id="PQQ67399.1"/>
    </source>
</evidence>
<dbReference type="NCBIfam" id="TIGR01668">
    <property type="entry name" value="YqeG_hyp_ppase"/>
    <property type="match status" value="1"/>
</dbReference>
<dbReference type="AlphaFoldDB" id="A0A2S8RC88"/>
<dbReference type="RefSeq" id="WP_101300867.1">
    <property type="nucleotide sequence ID" value="NZ_DAONOL010000073.1"/>
</dbReference>
<dbReference type="EMBL" id="NEMB01000003">
    <property type="protein sequence ID" value="PQQ67399.1"/>
    <property type="molecule type" value="Genomic_DNA"/>
</dbReference>
<keyword evidence="1" id="KW-0378">Hydrolase</keyword>
<dbReference type="PANTHER" id="PTHR19288:SF25">
    <property type="entry name" value="PHOSPHATIDYLGLYCEROPHOSPHATASE GEP4, MITOCHONDRIAL"/>
    <property type="match status" value="1"/>
</dbReference>
<dbReference type="Pfam" id="PF00702">
    <property type="entry name" value="Hydrolase"/>
    <property type="match status" value="1"/>
</dbReference>
<gene>
    <name evidence="1" type="ORF">B9R14_12000</name>
</gene>
<name>A0A2S8RC88_9FIRM</name>
<dbReference type="InterPro" id="IPR036412">
    <property type="entry name" value="HAD-like_sf"/>
</dbReference>
<dbReference type="NCBIfam" id="TIGR01662">
    <property type="entry name" value="HAD-SF-IIIA"/>
    <property type="match status" value="1"/>
</dbReference>
<dbReference type="InterPro" id="IPR006549">
    <property type="entry name" value="HAD-SF_hydro_IIIA"/>
</dbReference>
<organism evidence="1 2">
    <name type="scientific">Acetivibrio saccincola</name>
    <dbReference type="NCBI Taxonomy" id="1677857"/>
    <lineage>
        <taxon>Bacteria</taxon>
        <taxon>Bacillati</taxon>
        <taxon>Bacillota</taxon>
        <taxon>Clostridia</taxon>
        <taxon>Eubacteriales</taxon>
        <taxon>Oscillospiraceae</taxon>
        <taxon>Acetivibrio</taxon>
    </lineage>
</organism>
<dbReference type="Proteomes" id="UP000239720">
    <property type="component" value="Unassembled WGS sequence"/>
</dbReference>
<protein>
    <submittedName>
        <fullName evidence="1">HAD family hydrolase</fullName>
    </submittedName>
</protein>
<evidence type="ECO:0000313" key="2">
    <source>
        <dbReference type="Proteomes" id="UP000239720"/>
    </source>
</evidence>